<dbReference type="EMBL" id="CACSLK010003402">
    <property type="protein sequence ID" value="CAA0809279.1"/>
    <property type="molecule type" value="Genomic_DNA"/>
</dbReference>
<dbReference type="Proteomes" id="UP001153555">
    <property type="component" value="Unassembled WGS sequence"/>
</dbReference>
<proteinExistence type="predicted"/>
<gene>
    <name evidence="1" type="ORF">SHERM_11363</name>
</gene>
<reference evidence="1" key="1">
    <citation type="submission" date="2019-12" db="EMBL/GenBank/DDBJ databases">
        <authorList>
            <person name="Scholes J."/>
        </authorList>
    </citation>
    <scope>NUCLEOTIDE SEQUENCE</scope>
</reference>
<sequence length="127" mass="14550">FETIFQNGDLILMKDTIKSLRPDFNVAVLDTWCRILNLRELNRKPDMPLRFFGSSYSSMNSVPIPNEKWHVESKARLFCESMANDLRTSGFDDKLEDIDMEDAIIILDNSSVGGTSLGKYHSQHVHL</sequence>
<protein>
    <submittedName>
        <fullName evidence="1">Uncharacterized protein</fullName>
    </submittedName>
</protein>
<feature type="non-terminal residue" evidence="1">
    <location>
        <position position="127"/>
    </location>
</feature>
<dbReference type="OrthoDB" id="1749738at2759"/>
<name>A0A9N7MKY0_STRHE</name>
<accession>A0A9N7MKY0</accession>
<dbReference type="AlphaFoldDB" id="A0A9N7MKY0"/>
<organism evidence="1 2">
    <name type="scientific">Striga hermonthica</name>
    <name type="common">Purple witchweed</name>
    <name type="synonym">Buchnera hermonthica</name>
    <dbReference type="NCBI Taxonomy" id="68872"/>
    <lineage>
        <taxon>Eukaryota</taxon>
        <taxon>Viridiplantae</taxon>
        <taxon>Streptophyta</taxon>
        <taxon>Embryophyta</taxon>
        <taxon>Tracheophyta</taxon>
        <taxon>Spermatophyta</taxon>
        <taxon>Magnoliopsida</taxon>
        <taxon>eudicotyledons</taxon>
        <taxon>Gunneridae</taxon>
        <taxon>Pentapetalae</taxon>
        <taxon>asterids</taxon>
        <taxon>lamiids</taxon>
        <taxon>Lamiales</taxon>
        <taxon>Orobanchaceae</taxon>
        <taxon>Buchnereae</taxon>
        <taxon>Striga</taxon>
    </lineage>
</organism>
<feature type="non-terminal residue" evidence="1">
    <location>
        <position position="1"/>
    </location>
</feature>
<comment type="caution">
    <text evidence="1">The sequence shown here is derived from an EMBL/GenBank/DDBJ whole genome shotgun (WGS) entry which is preliminary data.</text>
</comment>
<evidence type="ECO:0000313" key="2">
    <source>
        <dbReference type="Proteomes" id="UP001153555"/>
    </source>
</evidence>
<evidence type="ECO:0000313" key="1">
    <source>
        <dbReference type="EMBL" id="CAA0809279.1"/>
    </source>
</evidence>
<keyword evidence="2" id="KW-1185">Reference proteome</keyword>